<evidence type="ECO:0000313" key="1">
    <source>
        <dbReference type="EMBL" id="SCL85857.1"/>
    </source>
</evidence>
<dbReference type="AlphaFoldDB" id="A0AAX2CDC4"/>
<reference evidence="1 2" key="1">
    <citation type="submission" date="2016-08" db="EMBL/GenBank/DDBJ databases">
        <authorList>
            <person name="Loux V."/>
            <person name="Rue O."/>
        </authorList>
    </citation>
    <scope>NUCLEOTIDE SEQUENCE [LARGE SCALE GENOMIC DNA]</scope>
    <source>
        <strain evidence="1 2">AFSSA_08CEB44bac</strain>
    </source>
</reference>
<protein>
    <submittedName>
        <fullName evidence="1">Uncharacterized protein</fullName>
    </submittedName>
</protein>
<sequence length="447" mass="51362">MNGQVQYSLGTTYISSKLGYKLLKDTLLVVIDCTNLLPSFLDEGLFMANRETIRDTENTRFFLKKIEEFLKKHDSLERLNREKANHQVSSTSTTKMLESILGKSTRDSLLKNLFKENPLGLKSNNITAVKDKDNKKEKLYEFPTYMKVNGIESMDTHSISTVLSCPLDRFSIKININATEDYFVRDENPGKLEVRIKNINKEEKKGGGTKPGNNKTFGSPFTVARTSLENGTMSIMFAPKEGELNIGDELEIELNLKDTNNNFTHIIPVKFIDRDKKKRKISNKKRTEKLELPPLIQVYREQEIIDRLDETNEEKENYQTWKSLGWDLDTGRDKVIKLEPGIDDLPVSCIYINMNCQALEQILVEDGGTGTRKALIRNQFLTQIYMQAFLNAVAMVKIEKKKEEVSNLSENGMDMEEFIEKMIDETAYIQVKMQINNIIHTKELEVV</sequence>
<dbReference type="EMBL" id="FMIK01000017">
    <property type="protein sequence ID" value="SCL85857.1"/>
    <property type="molecule type" value="Genomic_DNA"/>
</dbReference>
<accession>A0AAX2CDC4</accession>
<evidence type="ECO:0000313" key="2">
    <source>
        <dbReference type="Proteomes" id="UP000242164"/>
    </source>
</evidence>
<organism evidence="1 2">
    <name type="scientific">Bacillus cytotoxicus</name>
    <dbReference type="NCBI Taxonomy" id="580165"/>
    <lineage>
        <taxon>Bacteria</taxon>
        <taxon>Bacillati</taxon>
        <taxon>Bacillota</taxon>
        <taxon>Bacilli</taxon>
        <taxon>Bacillales</taxon>
        <taxon>Bacillaceae</taxon>
        <taxon>Bacillus</taxon>
        <taxon>Bacillus cereus group</taxon>
    </lineage>
</organism>
<name>A0AAX2CDC4_9BACI</name>
<gene>
    <name evidence="1" type="ORF">BCB44BAC_00841</name>
</gene>
<proteinExistence type="predicted"/>
<dbReference type="Proteomes" id="UP000242164">
    <property type="component" value="Unassembled WGS sequence"/>
</dbReference>
<comment type="caution">
    <text evidence="1">The sequence shown here is derived from an EMBL/GenBank/DDBJ whole genome shotgun (WGS) entry which is preliminary data.</text>
</comment>